<evidence type="ECO:0000313" key="2">
    <source>
        <dbReference type="EMBL" id="BCI84927.1"/>
    </source>
</evidence>
<evidence type="ECO:0000256" key="1">
    <source>
        <dbReference type="SAM" id="MobiDB-lite"/>
    </source>
</evidence>
<evidence type="ECO:0000313" key="4">
    <source>
        <dbReference type="Proteomes" id="UP000188532"/>
    </source>
</evidence>
<gene>
    <name evidence="3" type="ORF">BZL29_5007</name>
    <name evidence="2" type="ORF">NIIDMKKI_01330</name>
</gene>
<dbReference type="AlphaFoldDB" id="A0A1V3X270"/>
<sequence length="190" mass="20513">MDLCKNDFDDDDFDTVDSGGDPGAYGVAPPTIDPTVCFPSTASPDRRTGVNDAHGRAEDVAPEDIATFIVTNPERTISVSALMDGRIDDIQLSTRVASMSETRLASEILMIADLARQKAQAAQYTFILDRMAQLADGDGQHAAQLRESVSTLWNLPTPEQAAAAEAEAFATHYQRDCPEQSDGDDDWGFA</sequence>
<dbReference type="GeneID" id="29698657"/>
<reference evidence="3 4" key="1">
    <citation type="submission" date="2017-02" db="EMBL/GenBank/DDBJ databases">
        <title>Complete genome sequences of Mycobacterium kansasii strains isolated from rhesus macaques.</title>
        <authorList>
            <person name="Panda A."/>
            <person name="Nagaraj S."/>
            <person name="Zhao X."/>
            <person name="Tettelin H."/>
            <person name="Detolla L.J."/>
        </authorList>
    </citation>
    <scope>NUCLEOTIDE SEQUENCE [LARGE SCALE GENOMIC DNA]</scope>
    <source>
        <strain evidence="3 4">11-3469</strain>
    </source>
</reference>
<evidence type="ECO:0000313" key="3">
    <source>
        <dbReference type="EMBL" id="OOK72601.1"/>
    </source>
</evidence>
<reference evidence="2 5" key="2">
    <citation type="submission" date="2020-07" db="EMBL/GenBank/DDBJ databases">
        <title>Mycobacterium kansasii (former subtype) with zoonotic potential isolated from diseased indoor pet cat, Japan.</title>
        <authorList>
            <person name="Fukano H."/>
            <person name="Terazono T."/>
            <person name="Hoshino Y."/>
        </authorList>
    </citation>
    <scope>NUCLEOTIDE SEQUENCE [LARGE SCALE GENOMIC DNA]</scope>
    <source>
        <strain evidence="2 5">Kuro-I</strain>
    </source>
</reference>
<dbReference type="EMBL" id="AP023343">
    <property type="protein sequence ID" value="BCI84927.1"/>
    <property type="molecule type" value="Genomic_DNA"/>
</dbReference>
<proteinExistence type="predicted"/>
<feature type="compositionally biased region" description="Basic and acidic residues" evidence="1">
    <location>
        <begin position="44"/>
        <end position="57"/>
    </location>
</feature>
<name>A0A1V3X270_MYCKA</name>
<dbReference type="STRING" id="1768.B1T50_12735"/>
<dbReference type="Proteomes" id="UP000516380">
    <property type="component" value="Chromosome"/>
</dbReference>
<dbReference type="RefSeq" id="WP_023368575.1">
    <property type="nucleotide sequence ID" value="NZ_BLYZ01000003.1"/>
</dbReference>
<organism evidence="3 4">
    <name type="scientific">Mycobacterium kansasii</name>
    <dbReference type="NCBI Taxonomy" id="1768"/>
    <lineage>
        <taxon>Bacteria</taxon>
        <taxon>Bacillati</taxon>
        <taxon>Actinomycetota</taxon>
        <taxon>Actinomycetes</taxon>
        <taxon>Mycobacteriales</taxon>
        <taxon>Mycobacteriaceae</taxon>
        <taxon>Mycobacterium</taxon>
    </lineage>
</organism>
<protein>
    <submittedName>
        <fullName evidence="3">ESX-1 secretion-associated protein EspD</fullName>
    </submittedName>
</protein>
<accession>A0A1V3X270</accession>
<evidence type="ECO:0000313" key="5">
    <source>
        <dbReference type="Proteomes" id="UP000516380"/>
    </source>
</evidence>
<dbReference type="Proteomes" id="UP000188532">
    <property type="component" value="Unassembled WGS sequence"/>
</dbReference>
<keyword evidence="5" id="KW-1185">Reference proteome</keyword>
<feature type="region of interest" description="Disordered" evidence="1">
    <location>
        <begin position="1"/>
        <end position="57"/>
    </location>
</feature>
<dbReference type="EMBL" id="MVBN01000005">
    <property type="protein sequence ID" value="OOK72601.1"/>
    <property type="molecule type" value="Genomic_DNA"/>
</dbReference>